<comment type="caution">
    <text evidence="3">The sequence shown here is derived from an EMBL/GenBank/DDBJ whole genome shotgun (WGS) entry which is preliminary data.</text>
</comment>
<dbReference type="PANTHER" id="PTHR31625">
    <property type="match status" value="1"/>
</dbReference>
<gene>
    <name evidence="3" type="ORF">AAHA92_11298</name>
</gene>
<sequence length="453" mass="49189">MPTVRETVGIHPPPDTPAEMSLPLTLFDIWWIHGPPTRRLVFYDHPCSAADFHDTVVPNLKRSLSLALRHYLLAAANVLCPTDPDQKPLFRYVAGDSVPLTITESNRDFDEVTGYHPRDADQFYDFMPLLPPATEEAGFRIIPLLALQVTLFPGRGLCIGAANHHSLGDARSIFGFISAWAEINKSGGDRDFSTKSPPIFDRSVVKDPTGIDSIFWKAVKQIPTNPSPASSPVPTQRARSTFILSPSHLKALKNRIAETKPPASSYVAAVAHAWSCLAKSADAIGEKVDDKATEACFISADARGRPNALIDPPVPENYFGNFIGGGMATVEHKLLASEEGFPAAAAAIGGEIKRVVYDKDEFLKGAEDWPAGMAKYVGVRTLCLTDSPKFDLYKADFGWGKARKVEVTSIDGETYGMSLCNSRDCDGGLEIGVSLPLEKMQAFAAIFADGLKL</sequence>
<proteinExistence type="predicted"/>
<dbReference type="InterPro" id="IPR023213">
    <property type="entry name" value="CAT-like_dom_sf"/>
</dbReference>
<keyword evidence="4" id="KW-1185">Reference proteome</keyword>
<dbReference type="GO" id="GO:0016747">
    <property type="term" value="F:acyltransferase activity, transferring groups other than amino-acyl groups"/>
    <property type="evidence" value="ECO:0007669"/>
    <property type="project" value="UniProtKB-ARBA"/>
</dbReference>
<dbReference type="Gene3D" id="3.30.559.10">
    <property type="entry name" value="Chloramphenicol acetyltransferase-like domain"/>
    <property type="match status" value="2"/>
</dbReference>
<evidence type="ECO:0000313" key="3">
    <source>
        <dbReference type="EMBL" id="KAL1555581.1"/>
    </source>
</evidence>
<accession>A0ABD1HKN2</accession>
<evidence type="ECO:0000256" key="2">
    <source>
        <dbReference type="ARBA" id="ARBA00023315"/>
    </source>
</evidence>
<keyword evidence="2" id="KW-0012">Acyltransferase</keyword>
<protein>
    <submittedName>
        <fullName evidence="3">Uncharacterized protein</fullName>
    </submittedName>
</protein>
<evidence type="ECO:0000256" key="1">
    <source>
        <dbReference type="ARBA" id="ARBA00022679"/>
    </source>
</evidence>
<name>A0ABD1HKN2_SALDI</name>
<dbReference type="InterPro" id="IPR051504">
    <property type="entry name" value="Plant_metabolite_acyltrans"/>
</dbReference>
<dbReference type="Proteomes" id="UP001567538">
    <property type="component" value="Unassembled WGS sequence"/>
</dbReference>
<organism evidence="3 4">
    <name type="scientific">Salvia divinorum</name>
    <name type="common">Maria pastora</name>
    <name type="synonym">Diviner's sage</name>
    <dbReference type="NCBI Taxonomy" id="28513"/>
    <lineage>
        <taxon>Eukaryota</taxon>
        <taxon>Viridiplantae</taxon>
        <taxon>Streptophyta</taxon>
        <taxon>Embryophyta</taxon>
        <taxon>Tracheophyta</taxon>
        <taxon>Spermatophyta</taxon>
        <taxon>Magnoliopsida</taxon>
        <taxon>eudicotyledons</taxon>
        <taxon>Gunneridae</taxon>
        <taxon>Pentapetalae</taxon>
        <taxon>asterids</taxon>
        <taxon>lamiids</taxon>
        <taxon>Lamiales</taxon>
        <taxon>Lamiaceae</taxon>
        <taxon>Nepetoideae</taxon>
        <taxon>Mentheae</taxon>
        <taxon>Salviinae</taxon>
        <taxon>Salvia</taxon>
        <taxon>Salvia subgen. Calosphace</taxon>
    </lineage>
</organism>
<dbReference type="Pfam" id="PF02458">
    <property type="entry name" value="Transferase"/>
    <property type="match status" value="1"/>
</dbReference>
<dbReference type="EMBL" id="JBEAFC010000005">
    <property type="protein sequence ID" value="KAL1555581.1"/>
    <property type="molecule type" value="Genomic_DNA"/>
</dbReference>
<reference evidence="3 4" key="1">
    <citation type="submission" date="2024-06" db="EMBL/GenBank/DDBJ databases">
        <title>A chromosome level genome sequence of Diviner's sage (Salvia divinorum).</title>
        <authorList>
            <person name="Ford S.A."/>
            <person name="Ro D.-K."/>
            <person name="Ness R.W."/>
            <person name="Phillips M.A."/>
        </authorList>
    </citation>
    <scope>NUCLEOTIDE SEQUENCE [LARGE SCALE GENOMIC DNA]</scope>
    <source>
        <strain evidence="3">SAF-2024a</strain>
        <tissue evidence="3">Leaf</tissue>
    </source>
</reference>
<dbReference type="AlphaFoldDB" id="A0ABD1HKN2"/>
<keyword evidence="1" id="KW-0808">Transferase</keyword>
<evidence type="ECO:0000313" key="4">
    <source>
        <dbReference type="Proteomes" id="UP001567538"/>
    </source>
</evidence>